<keyword evidence="12" id="KW-0012">Acyltransferase</keyword>
<dbReference type="Proteomes" id="UP000694388">
    <property type="component" value="Unplaced"/>
</dbReference>
<organism evidence="15 16">
    <name type="scientific">Eptatretus burgeri</name>
    <name type="common">Inshore hagfish</name>
    <dbReference type="NCBI Taxonomy" id="7764"/>
    <lineage>
        <taxon>Eukaryota</taxon>
        <taxon>Metazoa</taxon>
        <taxon>Chordata</taxon>
        <taxon>Craniata</taxon>
        <taxon>Vertebrata</taxon>
        <taxon>Cyclostomata</taxon>
        <taxon>Myxini</taxon>
        <taxon>Myxiniformes</taxon>
        <taxon>Myxinidae</taxon>
        <taxon>Eptatretinae</taxon>
        <taxon>Eptatretus</taxon>
    </lineage>
</organism>
<dbReference type="Ensembl" id="ENSEBUT00000003472.1">
    <property type="protein sequence ID" value="ENSEBUP00000003107.1"/>
    <property type="gene ID" value="ENSEBUG00000002294.1"/>
</dbReference>
<protein>
    <submittedName>
        <fullName evidence="15">1-acylglycerol-3-phosphate O-acyltransferase 9, like</fullName>
    </submittedName>
</protein>
<dbReference type="InterPro" id="IPR045252">
    <property type="entry name" value="LPCAT1-like"/>
</dbReference>
<keyword evidence="16" id="KW-1185">Reference proteome</keyword>
<dbReference type="InterPro" id="IPR002123">
    <property type="entry name" value="Plipid/glycerol_acylTrfase"/>
</dbReference>
<keyword evidence="6" id="KW-0812">Transmembrane</keyword>
<comment type="similarity">
    <text evidence="3">Belongs to the 1-acyl-sn-glycerol-3-phosphate acyltransferase family.</text>
</comment>
<evidence type="ECO:0000256" key="5">
    <source>
        <dbReference type="ARBA" id="ARBA00022679"/>
    </source>
</evidence>
<keyword evidence="11" id="KW-1208">Phospholipid metabolism</keyword>
<keyword evidence="8" id="KW-0443">Lipid metabolism</keyword>
<evidence type="ECO:0000256" key="8">
    <source>
        <dbReference type="ARBA" id="ARBA00023098"/>
    </source>
</evidence>
<evidence type="ECO:0000313" key="16">
    <source>
        <dbReference type="Proteomes" id="UP000694388"/>
    </source>
</evidence>
<dbReference type="PANTHER" id="PTHR23063">
    <property type="entry name" value="PHOSPHOLIPID ACYLTRANSFERASE"/>
    <property type="match status" value="1"/>
</dbReference>
<dbReference type="GeneTree" id="ENSGT01030000234574"/>
<evidence type="ECO:0000256" key="10">
    <source>
        <dbReference type="ARBA" id="ARBA00023209"/>
    </source>
</evidence>
<evidence type="ECO:0000256" key="6">
    <source>
        <dbReference type="ARBA" id="ARBA00022692"/>
    </source>
</evidence>
<evidence type="ECO:0000256" key="9">
    <source>
        <dbReference type="ARBA" id="ARBA00023136"/>
    </source>
</evidence>
<evidence type="ECO:0000256" key="11">
    <source>
        <dbReference type="ARBA" id="ARBA00023264"/>
    </source>
</evidence>
<keyword evidence="5" id="KW-0808">Transferase</keyword>
<dbReference type="AlphaFoldDB" id="A0A8C4N8Y9"/>
<proteinExistence type="inferred from homology"/>
<accession>A0A8C4N8Y9</accession>
<evidence type="ECO:0000256" key="4">
    <source>
        <dbReference type="ARBA" id="ARBA00022516"/>
    </source>
</evidence>
<dbReference type="PANTHER" id="PTHR23063:SF2">
    <property type="entry name" value="GLYCEROL-3-PHOSPHATE ACYLTRANSFERASE 4, ISOFORM D-RELATED"/>
    <property type="match status" value="1"/>
</dbReference>
<comment type="subcellular location">
    <subcellularLocation>
        <location evidence="1">Membrane</location>
    </subcellularLocation>
</comment>
<sequence length="193" mass="21899">MVGQVQGGLLGLLERSVKRACNHVWFERSEMRDRNLVTKRLQEHIADKKKLPILIFPEGTCINNTSVMMFKKGSFEIGGIIYPVAIKYDPQFGDPFWNSSRYGMVTYLLRMMSSWAIVCDVWYLPPVTNQEGQDAIQFANRVKADIACQGGLVDLIWDGGLKRARVKESFREQQQREYSLLLAAGSHPVTPSS</sequence>
<dbReference type="GO" id="GO:0004366">
    <property type="term" value="F:glycerol-3-phosphate O-acyltransferase activity"/>
    <property type="evidence" value="ECO:0007669"/>
    <property type="project" value="TreeGrafter"/>
</dbReference>
<keyword evidence="4" id="KW-0444">Lipid biosynthesis</keyword>
<dbReference type="GO" id="GO:0005783">
    <property type="term" value="C:endoplasmic reticulum"/>
    <property type="evidence" value="ECO:0007669"/>
    <property type="project" value="TreeGrafter"/>
</dbReference>
<keyword evidence="7" id="KW-1133">Transmembrane helix</keyword>
<dbReference type="Pfam" id="PF01553">
    <property type="entry name" value="Acyltransferase"/>
    <property type="match status" value="1"/>
</dbReference>
<dbReference type="GO" id="GO:0008654">
    <property type="term" value="P:phospholipid biosynthetic process"/>
    <property type="evidence" value="ECO:0007669"/>
    <property type="project" value="UniProtKB-KW"/>
</dbReference>
<dbReference type="GO" id="GO:0016020">
    <property type="term" value="C:membrane"/>
    <property type="evidence" value="ECO:0007669"/>
    <property type="project" value="UniProtKB-SubCell"/>
</dbReference>
<keyword evidence="9" id="KW-0472">Membrane</keyword>
<evidence type="ECO:0000256" key="1">
    <source>
        <dbReference type="ARBA" id="ARBA00004370"/>
    </source>
</evidence>
<comment type="pathway">
    <text evidence="13">Phospholipid metabolism.</text>
</comment>
<feature type="domain" description="Phospholipid/glycerol acyltransferase" evidence="14">
    <location>
        <begin position="1"/>
        <end position="89"/>
    </location>
</feature>
<reference evidence="15" key="1">
    <citation type="submission" date="2025-08" db="UniProtKB">
        <authorList>
            <consortium name="Ensembl"/>
        </authorList>
    </citation>
    <scope>IDENTIFICATION</scope>
</reference>
<evidence type="ECO:0000256" key="2">
    <source>
        <dbReference type="ARBA" id="ARBA00005189"/>
    </source>
</evidence>
<name>A0A8C4N8Y9_EPTBU</name>
<dbReference type="GO" id="GO:0019432">
    <property type="term" value="P:triglyceride biosynthetic process"/>
    <property type="evidence" value="ECO:0007669"/>
    <property type="project" value="TreeGrafter"/>
</dbReference>
<dbReference type="SUPFAM" id="SSF69593">
    <property type="entry name" value="Glycerol-3-phosphate (1)-acyltransferase"/>
    <property type="match status" value="1"/>
</dbReference>
<evidence type="ECO:0000313" key="15">
    <source>
        <dbReference type="Ensembl" id="ENSEBUP00000003107.1"/>
    </source>
</evidence>
<reference evidence="15" key="2">
    <citation type="submission" date="2025-09" db="UniProtKB">
        <authorList>
            <consortium name="Ensembl"/>
        </authorList>
    </citation>
    <scope>IDENTIFICATION</scope>
</reference>
<evidence type="ECO:0000256" key="7">
    <source>
        <dbReference type="ARBA" id="ARBA00022989"/>
    </source>
</evidence>
<evidence type="ECO:0000256" key="13">
    <source>
        <dbReference type="ARBA" id="ARBA00025707"/>
    </source>
</evidence>
<keyword evidence="10" id="KW-0594">Phospholipid biosynthesis</keyword>
<evidence type="ECO:0000259" key="14">
    <source>
        <dbReference type="SMART" id="SM00563"/>
    </source>
</evidence>
<dbReference type="CDD" id="cd07991">
    <property type="entry name" value="LPLAT_LPCAT1-like"/>
    <property type="match status" value="1"/>
</dbReference>
<evidence type="ECO:0000256" key="3">
    <source>
        <dbReference type="ARBA" id="ARBA00008655"/>
    </source>
</evidence>
<evidence type="ECO:0000256" key="12">
    <source>
        <dbReference type="ARBA" id="ARBA00023315"/>
    </source>
</evidence>
<comment type="pathway">
    <text evidence="2">Lipid metabolism.</text>
</comment>
<dbReference type="SMART" id="SM00563">
    <property type="entry name" value="PlsC"/>
    <property type="match status" value="1"/>
</dbReference>
<dbReference type="OMA" id="GHIFFER"/>